<protein>
    <recommendedName>
        <fullName evidence="3">3-oxoacyl-[acyl-carrier-protein] reductase</fullName>
    </recommendedName>
</protein>
<comment type="caution">
    <text evidence="1">The sequence shown here is derived from an EMBL/GenBank/DDBJ whole genome shotgun (WGS) entry which is preliminary data.</text>
</comment>
<dbReference type="PROSITE" id="PS00061">
    <property type="entry name" value="ADH_SHORT"/>
    <property type="match status" value="1"/>
</dbReference>
<evidence type="ECO:0000313" key="1">
    <source>
        <dbReference type="EMBL" id="PIN22698.1"/>
    </source>
</evidence>
<accession>A0A2G9HYW7</accession>
<keyword evidence="2" id="KW-1185">Reference proteome</keyword>
<dbReference type="SUPFAM" id="SSF51735">
    <property type="entry name" value="NAD(P)-binding Rossmann-fold domains"/>
    <property type="match status" value="1"/>
</dbReference>
<dbReference type="InterPro" id="IPR002347">
    <property type="entry name" value="SDR_fam"/>
</dbReference>
<organism evidence="1 2">
    <name type="scientific">Handroanthus impetiginosus</name>
    <dbReference type="NCBI Taxonomy" id="429701"/>
    <lineage>
        <taxon>Eukaryota</taxon>
        <taxon>Viridiplantae</taxon>
        <taxon>Streptophyta</taxon>
        <taxon>Embryophyta</taxon>
        <taxon>Tracheophyta</taxon>
        <taxon>Spermatophyta</taxon>
        <taxon>Magnoliopsida</taxon>
        <taxon>eudicotyledons</taxon>
        <taxon>Gunneridae</taxon>
        <taxon>Pentapetalae</taxon>
        <taxon>asterids</taxon>
        <taxon>lamiids</taxon>
        <taxon>Lamiales</taxon>
        <taxon>Bignoniaceae</taxon>
        <taxon>Crescentiina</taxon>
        <taxon>Tabebuia alliance</taxon>
        <taxon>Handroanthus</taxon>
    </lineage>
</organism>
<dbReference type="InterPro" id="IPR036291">
    <property type="entry name" value="NAD(P)-bd_dom_sf"/>
</dbReference>
<dbReference type="InterPro" id="IPR020904">
    <property type="entry name" value="Sc_DH/Rdtase_CS"/>
</dbReference>
<dbReference type="Gene3D" id="3.40.50.720">
    <property type="entry name" value="NAD(P)-binding Rossmann-like Domain"/>
    <property type="match status" value="1"/>
</dbReference>
<dbReference type="EMBL" id="NKXS01000710">
    <property type="protein sequence ID" value="PIN22698.1"/>
    <property type="molecule type" value="Genomic_DNA"/>
</dbReference>
<dbReference type="STRING" id="429701.A0A2G9HYW7"/>
<name>A0A2G9HYW7_9LAMI</name>
<sequence>MHDAQQGGSVINISSTAGLNRGHLPRCLVYAASKAAINVMAMELGVYTIRANSISPEIFKSETTHGLMEKDWLKTVALKTIPLQTYSISDPALTSLAWYLIDDCLEYVRGNIFIVEAGVPCLLSQFFTNKYLSQRKSITNK</sequence>
<dbReference type="Pfam" id="PF13561">
    <property type="entry name" value="adh_short_C2"/>
    <property type="match status" value="1"/>
</dbReference>
<reference evidence="2" key="1">
    <citation type="journal article" date="2018" name="Gigascience">
        <title>Genome assembly of the Pink Ipe (Handroanthus impetiginosus, Bignoniaceae), a highly valued, ecologically keystone Neotropical timber forest tree.</title>
        <authorList>
            <person name="Silva-Junior O.B."/>
            <person name="Grattapaglia D."/>
            <person name="Novaes E."/>
            <person name="Collevatti R.G."/>
        </authorList>
    </citation>
    <scope>NUCLEOTIDE SEQUENCE [LARGE SCALE GENOMIC DNA]</scope>
    <source>
        <strain evidence="2">cv. UFG-1</strain>
    </source>
</reference>
<dbReference type="PANTHER" id="PTHR44375:SF22">
    <property type="entry name" value="11-BETA-HYDROXYSTEROID DEHYDROGENASE-LIKE 4A"/>
    <property type="match status" value="1"/>
</dbReference>
<dbReference type="CDD" id="cd05233">
    <property type="entry name" value="SDR_c"/>
    <property type="match status" value="1"/>
</dbReference>
<dbReference type="AlphaFoldDB" id="A0A2G9HYW7"/>
<proteinExistence type="predicted"/>
<gene>
    <name evidence="1" type="ORF">CDL12_04585</name>
</gene>
<evidence type="ECO:0008006" key="3">
    <source>
        <dbReference type="Google" id="ProtNLM"/>
    </source>
</evidence>
<dbReference type="PANTHER" id="PTHR44375">
    <property type="entry name" value="BETA-KETOACYL-ACP REDUCTASE-LIKE PROTEIN-RELATED"/>
    <property type="match status" value="1"/>
</dbReference>
<dbReference type="OrthoDB" id="47007at2759"/>
<dbReference type="Proteomes" id="UP000231279">
    <property type="component" value="Unassembled WGS sequence"/>
</dbReference>
<evidence type="ECO:0000313" key="2">
    <source>
        <dbReference type="Proteomes" id="UP000231279"/>
    </source>
</evidence>